<dbReference type="InterPro" id="IPR051677">
    <property type="entry name" value="AfsR-DnrI-RedD_regulator"/>
</dbReference>
<dbReference type="EMBL" id="CM001377">
    <property type="protein sequence ID" value="EHM10682.1"/>
    <property type="molecule type" value="Genomic_DNA"/>
</dbReference>
<dbReference type="InterPro" id="IPR016032">
    <property type="entry name" value="Sig_transdc_resp-reg_C-effctor"/>
</dbReference>
<dbReference type="STRING" id="926567.TheveDRAFT_1564"/>
<keyword evidence="3" id="KW-1185">Reference proteome</keyword>
<accession>H0UPX3</accession>
<dbReference type="SUPFAM" id="SSF48452">
    <property type="entry name" value="TPR-like"/>
    <property type="match status" value="1"/>
</dbReference>
<gene>
    <name evidence="2" type="ORF">TheveDRAFT_1564</name>
</gene>
<dbReference type="eggNOG" id="COG3629">
    <property type="taxonomic scope" value="Bacteria"/>
</dbReference>
<dbReference type="Proteomes" id="UP000005730">
    <property type="component" value="Chromosome"/>
</dbReference>
<dbReference type="PANTHER" id="PTHR35807">
    <property type="entry name" value="TRANSCRIPTIONAL REGULATOR REDD-RELATED"/>
    <property type="match status" value="1"/>
</dbReference>
<dbReference type="SUPFAM" id="SSF52540">
    <property type="entry name" value="P-loop containing nucleoside triphosphate hydrolases"/>
    <property type="match status" value="1"/>
</dbReference>
<sequence length="920" mass="103004">MSSLEARLMGPFRIYMDGTETALPFKKAYGLLAYVLVNRRVQRTRLEDMFWGDYDSNRASGSLRNALYELKRHLPQGAVLVDRLWVIRGEGWKVDLDGVLQGSFPPFPRGEFLEGLSLPDCPLFEEWVESMRMDLSERVRRFLLAGSRDHGDQVRLSGLWGLFNRSPWDEHLALGLMDCLVALGRPGDALRVFSRLRAALNDEGDEPSEDSVALRDRAVALMMERSSLVGRDLELRRALEFAGASDPAVLWFFGQAGVGKTSFAKELARLYGAPALWARPVMGKLPLWPFEDLLRGLMAKDLMDREALSSPLLMRLGQVFPSLGVRRSDFQPVDSRSIGVMVFQLLGMVCRGNRGLWVIFDDLHRFDEASMDALEGFLSYMTPRCGIRVALISRRGDGPLRRFLRSLKMRGDLGLLEVELEPLSPQDTGKLFERLSQRALGEAELAELYSRTAGVPLFVEDAAKGASSVGQMFVGAVEGLMGDLADDEWSLMEVLAVLDGPVGLEELRSIASLEGQGFMKALGSLETLRLIRIEDGPEGPLVDVYHGLFRECIYLSMDVSRRMELHALAGEVFCRKEDPFSSMRAAHHMRKGGNLKGELEVRLKDLERHMELHYELFPLLPDSLLGPSSFYGTREATEEMLEECRSLMSAIGVGDELASRYAMIKGGFLLWWGEYQRGVEMTARGAEMSMKAGDLDVLAGCLRRLGYFYIQVENPVRLEEAALKLRDLKPRSIPLKGLSLRFMGLSRMFSLDLHGALRFFEESAAEFEMLTEMGSPHELNRLAAGIYEGECLFLLGRRGDGMARVQECLEAVRSRGFMRVEPFALSVLVRLKYLAGDMDGAFGHAEEALGIFSAMPWVRHDPSVLAVAALHRGLEGRMEEAGALIDRSLSALSIGKPSWRRFVQEVLLRFQELPGGESRF</sequence>
<evidence type="ECO:0000313" key="3">
    <source>
        <dbReference type="Proteomes" id="UP000005730"/>
    </source>
</evidence>
<feature type="domain" description="Bacterial transcriptional activator" evidence="1">
    <location>
        <begin position="94"/>
        <end position="219"/>
    </location>
</feature>
<dbReference type="Gene3D" id="1.10.10.10">
    <property type="entry name" value="Winged helix-like DNA-binding domain superfamily/Winged helix DNA-binding domain"/>
    <property type="match status" value="1"/>
</dbReference>
<dbReference type="Pfam" id="PF03704">
    <property type="entry name" value="BTAD"/>
    <property type="match status" value="1"/>
</dbReference>
<dbReference type="AlphaFoldDB" id="H0UPX3"/>
<evidence type="ECO:0000259" key="1">
    <source>
        <dbReference type="SMART" id="SM01043"/>
    </source>
</evidence>
<dbReference type="OrthoDB" id="190810at2"/>
<organism evidence="2 3">
    <name type="scientific">Thermanaerovibrio velox DSM 12556</name>
    <dbReference type="NCBI Taxonomy" id="926567"/>
    <lineage>
        <taxon>Bacteria</taxon>
        <taxon>Thermotogati</taxon>
        <taxon>Synergistota</taxon>
        <taxon>Synergistia</taxon>
        <taxon>Synergistales</taxon>
        <taxon>Synergistaceae</taxon>
        <taxon>Thermanaerovibrio</taxon>
    </lineage>
</organism>
<protein>
    <submittedName>
        <fullName evidence="2">DNA-binding transcriptional activator of the SARP family</fullName>
    </submittedName>
</protein>
<dbReference type="InterPro" id="IPR005158">
    <property type="entry name" value="BTAD"/>
</dbReference>
<dbReference type="InterPro" id="IPR011990">
    <property type="entry name" value="TPR-like_helical_dom_sf"/>
</dbReference>
<evidence type="ECO:0000313" key="2">
    <source>
        <dbReference type="EMBL" id="EHM10682.1"/>
    </source>
</evidence>
<keyword evidence="2" id="KW-0238">DNA-binding</keyword>
<dbReference type="Gene3D" id="1.25.40.10">
    <property type="entry name" value="Tetratricopeptide repeat domain"/>
    <property type="match status" value="2"/>
</dbReference>
<dbReference type="RefSeq" id="WP_006584177.1">
    <property type="nucleotide sequence ID" value="NZ_CM001377.1"/>
</dbReference>
<dbReference type="eggNOG" id="COG2909">
    <property type="taxonomic scope" value="Bacteria"/>
</dbReference>
<dbReference type="SUPFAM" id="SSF46894">
    <property type="entry name" value="C-terminal effector domain of the bipartite response regulators"/>
    <property type="match status" value="1"/>
</dbReference>
<dbReference type="GO" id="GO:0003677">
    <property type="term" value="F:DNA binding"/>
    <property type="evidence" value="ECO:0007669"/>
    <property type="project" value="UniProtKB-KW"/>
</dbReference>
<proteinExistence type="predicted"/>
<dbReference type="Pfam" id="PF13191">
    <property type="entry name" value="AAA_16"/>
    <property type="match status" value="1"/>
</dbReference>
<dbReference type="InterPro" id="IPR027417">
    <property type="entry name" value="P-loop_NTPase"/>
</dbReference>
<dbReference type="HOGENOM" id="CLU_004435_1_2_0"/>
<dbReference type="GO" id="GO:0006355">
    <property type="term" value="P:regulation of DNA-templated transcription"/>
    <property type="evidence" value="ECO:0007669"/>
    <property type="project" value="InterPro"/>
</dbReference>
<dbReference type="SMART" id="SM01043">
    <property type="entry name" value="BTAD"/>
    <property type="match status" value="1"/>
</dbReference>
<dbReference type="InterPro" id="IPR036388">
    <property type="entry name" value="WH-like_DNA-bd_sf"/>
</dbReference>
<name>H0UPX3_9BACT</name>
<dbReference type="InterPro" id="IPR041664">
    <property type="entry name" value="AAA_16"/>
</dbReference>
<reference evidence="2 3" key="1">
    <citation type="submission" date="2011-10" db="EMBL/GenBank/DDBJ databases">
        <title>The Noncontiguous Finished genome of Thermanaerovibrio velox DSM 12556.</title>
        <authorList>
            <consortium name="US DOE Joint Genome Institute (JGI-PGF)"/>
            <person name="Lucas S."/>
            <person name="Copeland A."/>
            <person name="Lapidus A."/>
            <person name="Glavina del Rio T."/>
            <person name="Dalin E."/>
            <person name="Tice H."/>
            <person name="Bruce D."/>
            <person name="Goodwin L."/>
            <person name="Pitluck S."/>
            <person name="Peters L."/>
            <person name="Mikhailova N."/>
            <person name="Teshima H."/>
            <person name="Kyrpides N."/>
            <person name="Mavromatis K."/>
            <person name="Ivanova N."/>
            <person name="Markowitz V."/>
            <person name="Cheng J.-F."/>
            <person name="Hugenholtz P."/>
            <person name="Woyke T."/>
            <person name="Wu D."/>
            <person name="Spring S."/>
            <person name="Brambilla E.-M."/>
            <person name="Klenk H.-P."/>
            <person name="Eisen J.A."/>
        </authorList>
    </citation>
    <scope>NUCLEOTIDE SEQUENCE [LARGE SCALE GENOMIC DNA]</scope>
    <source>
        <strain evidence="2 3">DSM 12556</strain>
    </source>
</reference>